<dbReference type="PANTHER" id="PTHR12374">
    <property type="entry name" value="TRANSCRIPTIONAL ADAPTOR 2 ADA2 -RELATED"/>
    <property type="match status" value="1"/>
</dbReference>
<feature type="domain" description="SWIRM" evidence="5">
    <location>
        <begin position="367"/>
        <end position="462"/>
    </location>
</feature>
<dbReference type="GO" id="GO:0006338">
    <property type="term" value="P:chromatin remodeling"/>
    <property type="evidence" value="ECO:0007669"/>
    <property type="project" value="TreeGrafter"/>
</dbReference>
<dbReference type="SUPFAM" id="SSF46689">
    <property type="entry name" value="Homeodomain-like"/>
    <property type="match status" value="2"/>
</dbReference>
<reference evidence="8" key="1">
    <citation type="submission" date="2022-07" db="EMBL/GenBank/DDBJ databases">
        <title>Phylogenomic reconstructions and comparative analyses of Kickxellomycotina fungi.</title>
        <authorList>
            <person name="Reynolds N.K."/>
            <person name="Stajich J.E."/>
            <person name="Barry K."/>
            <person name="Grigoriev I.V."/>
            <person name="Crous P."/>
            <person name="Smith M.E."/>
        </authorList>
    </citation>
    <scope>NUCLEOTIDE SEQUENCE</scope>
    <source>
        <strain evidence="8">RSA 1196</strain>
    </source>
</reference>
<dbReference type="Gene3D" id="1.10.10.10">
    <property type="entry name" value="Winged helix-like DNA-binding domain superfamily/Winged helix DNA-binding domain"/>
    <property type="match status" value="1"/>
</dbReference>
<evidence type="ECO:0000259" key="5">
    <source>
        <dbReference type="PROSITE" id="PS50934"/>
    </source>
</evidence>
<dbReference type="Pfam" id="PF22941">
    <property type="entry name" value="TADA2A-like_3rd"/>
    <property type="match status" value="1"/>
</dbReference>
<dbReference type="GO" id="GO:0005634">
    <property type="term" value="C:nucleus"/>
    <property type="evidence" value="ECO:0007669"/>
    <property type="project" value="UniProtKB-SubCell"/>
</dbReference>
<dbReference type="Pfam" id="PF04433">
    <property type="entry name" value="SWIRM"/>
    <property type="match status" value="1"/>
</dbReference>
<dbReference type="InterPro" id="IPR016827">
    <property type="entry name" value="Ada2/TADA2"/>
</dbReference>
<dbReference type="CDD" id="cd00167">
    <property type="entry name" value="SANT"/>
    <property type="match status" value="1"/>
</dbReference>
<dbReference type="SMART" id="SM00717">
    <property type="entry name" value="SANT"/>
    <property type="match status" value="1"/>
</dbReference>
<dbReference type="GO" id="GO:0003682">
    <property type="term" value="F:chromatin binding"/>
    <property type="evidence" value="ECO:0007669"/>
    <property type="project" value="TreeGrafter"/>
</dbReference>
<feature type="domain" description="Myb-like" evidence="4">
    <location>
        <begin position="30"/>
        <end position="73"/>
    </location>
</feature>
<feature type="compositionally biased region" description="Polar residues" evidence="3">
    <location>
        <begin position="294"/>
        <end position="316"/>
    </location>
</feature>
<comment type="caution">
    <text evidence="8">The sequence shown here is derived from an EMBL/GenBank/DDBJ whole genome shotgun (WGS) entry which is preliminary data.</text>
</comment>
<dbReference type="AlphaFoldDB" id="A0A9W8AK61"/>
<dbReference type="GO" id="GO:0070461">
    <property type="term" value="C:SAGA-type complex"/>
    <property type="evidence" value="ECO:0007669"/>
    <property type="project" value="TreeGrafter"/>
</dbReference>
<keyword evidence="1 2" id="KW-0539">Nucleus</keyword>
<dbReference type="OrthoDB" id="270417at2759"/>
<dbReference type="Pfam" id="PF00249">
    <property type="entry name" value="Myb_DNA-binding"/>
    <property type="match status" value="1"/>
</dbReference>
<keyword evidence="2" id="KW-0805">Transcription regulation</keyword>
<dbReference type="PROSITE" id="PS51294">
    <property type="entry name" value="HTH_MYB"/>
    <property type="match status" value="1"/>
</dbReference>
<dbReference type="Gene3D" id="1.10.10.60">
    <property type="entry name" value="Homeodomain-like"/>
    <property type="match status" value="1"/>
</dbReference>
<dbReference type="GO" id="GO:0003713">
    <property type="term" value="F:transcription coactivator activity"/>
    <property type="evidence" value="ECO:0007669"/>
    <property type="project" value="InterPro"/>
</dbReference>
<accession>A0A9W8AK61</accession>
<feature type="region of interest" description="Disordered" evidence="3">
    <location>
        <begin position="285"/>
        <end position="376"/>
    </location>
</feature>
<name>A0A9W8AK61_9FUNG</name>
<feature type="domain" description="HTH myb-type" evidence="7">
    <location>
        <begin position="30"/>
        <end position="77"/>
    </location>
</feature>
<dbReference type="InterPro" id="IPR009057">
    <property type="entry name" value="Homeodomain-like_sf"/>
</dbReference>
<sequence length="466" mass="53321">MSNATDAALAQDSKTTRKQTESLTQPPDDWSADEEMLLIEGIQQSGLGNWMDVAEHVGTKNKDQCERHYHDVYINSPTWPRPAYMDREFDASKPATRPPAFRKPRPTPVNPRHLKPLASQPTNHEIQGYMPARLEFEVEYENDAENYVKDLVFNPDDSPEETELKLVVMDIYNSRLHKRMERKKYIQDRGLLEYKKLQAIDKKRTKEERDIWSKCKVFSRLQTGEDHRLLVEGLVREQQLRQQIAVLQEYRRNGVTHLKEGEKYEIARNQRWQLLKANGIRDPHPSLVVDRQQRGGTVRSTPNAWGFDTNITTSMRPHTVSDGGAVTSGGEVQPPGHLPKGPSSQPTTTPNSVPSTPGTSIPTPVSIGGRRQANPLNLDNAEGVHLLSPEERQLCSVLRILPRPYLVIKETILKEYAIRGSLRRRETREMIKIDVNKTSRIYDFFLSMGWITAPGRTAIRWQGRKV</sequence>
<proteinExistence type="predicted"/>
<dbReference type="EMBL" id="JANBPY010002378">
    <property type="protein sequence ID" value="KAJ1955251.1"/>
    <property type="molecule type" value="Genomic_DNA"/>
</dbReference>
<evidence type="ECO:0000256" key="2">
    <source>
        <dbReference type="PIRNR" id="PIRNR025024"/>
    </source>
</evidence>
<protein>
    <recommendedName>
        <fullName evidence="2">Transcriptional adapter 2</fullName>
    </recommendedName>
</protein>
<feature type="compositionally biased region" description="Low complexity" evidence="3">
    <location>
        <begin position="342"/>
        <end position="360"/>
    </location>
</feature>
<dbReference type="PROSITE" id="PS51293">
    <property type="entry name" value="SANT"/>
    <property type="match status" value="1"/>
</dbReference>
<evidence type="ECO:0000313" key="9">
    <source>
        <dbReference type="Proteomes" id="UP001150925"/>
    </source>
</evidence>
<evidence type="ECO:0000256" key="1">
    <source>
        <dbReference type="ARBA" id="ARBA00023242"/>
    </source>
</evidence>
<dbReference type="InterPro" id="IPR017884">
    <property type="entry name" value="SANT_dom"/>
</dbReference>
<dbReference type="PANTHER" id="PTHR12374:SF20">
    <property type="entry name" value="TRANSCRIPTIONAL ADAPTER 2-ALPHA"/>
    <property type="match status" value="1"/>
</dbReference>
<evidence type="ECO:0000259" key="6">
    <source>
        <dbReference type="PROSITE" id="PS51293"/>
    </source>
</evidence>
<keyword evidence="2" id="KW-0804">Transcription</keyword>
<evidence type="ECO:0000259" key="7">
    <source>
        <dbReference type="PROSITE" id="PS51294"/>
    </source>
</evidence>
<gene>
    <name evidence="8" type="primary">ADA2</name>
    <name evidence="8" type="ORF">IWQ62_005571</name>
</gene>
<evidence type="ECO:0000256" key="3">
    <source>
        <dbReference type="SAM" id="MobiDB-lite"/>
    </source>
</evidence>
<dbReference type="FunFam" id="1.10.10.10:FF:000087">
    <property type="entry name" value="Transcriptional adapter 2"/>
    <property type="match status" value="1"/>
</dbReference>
<dbReference type="InterPro" id="IPR036388">
    <property type="entry name" value="WH-like_DNA-bd_sf"/>
</dbReference>
<evidence type="ECO:0000313" key="8">
    <source>
        <dbReference type="EMBL" id="KAJ1955251.1"/>
    </source>
</evidence>
<dbReference type="InterPro" id="IPR055141">
    <property type="entry name" value="TADA2A_B-like_dom"/>
</dbReference>
<dbReference type="Proteomes" id="UP001150925">
    <property type="component" value="Unassembled WGS sequence"/>
</dbReference>
<dbReference type="PROSITE" id="PS50090">
    <property type="entry name" value="MYB_LIKE"/>
    <property type="match status" value="1"/>
</dbReference>
<dbReference type="PIRSF" id="PIRSF025024">
    <property type="entry name" value="Transcriptional_adaptor_2"/>
    <property type="match status" value="1"/>
</dbReference>
<feature type="region of interest" description="Disordered" evidence="3">
    <location>
        <begin position="92"/>
        <end position="119"/>
    </location>
</feature>
<organism evidence="8 9">
    <name type="scientific">Dispira parvispora</name>
    <dbReference type="NCBI Taxonomy" id="1520584"/>
    <lineage>
        <taxon>Eukaryota</taxon>
        <taxon>Fungi</taxon>
        <taxon>Fungi incertae sedis</taxon>
        <taxon>Zoopagomycota</taxon>
        <taxon>Kickxellomycotina</taxon>
        <taxon>Dimargaritomycetes</taxon>
        <taxon>Dimargaritales</taxon>
        <taxon>Dimargaritaceae</taxon>
        <taxon>Dispira</taxon>
    </lineage>
</organism>
<feature type="domain" description="SANT" evidence="6">
    <location>
        <begin position="25"/>
        <end position="77"/>
    </location>
</feature>
<dbReference type="InterPro" id="IPR017930">
    <property type="entry name" value="Myb_dom"/>
</dbReference>
<keyword evidence="9" id="KW-1185">Reference proteome</keyword>
<comment type="subcellular location">
    <subcellularLocation>
        <location evidence="2">Nucleus</location>
    </subcellularLocation>
</comment>
<feature type="region of interest" description="Disordered" evidence="3">
    <location>
        <begin position="1"/>
        <end position="31"/>
    </location>
</feature>
<dbReference type="InterPro" id="IPR001005">
    <property type="entry name" value="SANT/Myb"/>
</dbReference>
<evidence type="ECO:0000259" key="4">
    <source>
        <dbReference type="PROSITE" id="PS50090"/>
    </source>
</evidence>
<dbReference type="GO" id="GO:0006357">
    <property type="term" value="P:regulation of transcription by RNA polymerase II"/>
    <property type="evidence" value="ECO:0007669"/>
    <property type="project" value="InterPro"/>
</dbReference>
<dbReference type="PROSITE" id="PS50934">
    <property type="entry name" value="SWIRM"/>
    <property type="match status" value="1"/>
</dbReference>
<dbReference type="InterPro" id="IPR007526">
    <property type="entry name" value="SWIRM"/>
</dbReference>